<comment type="caution">
    <text evidence="2">The sequence shown here is derived from an EMBL/GenBank/DDBJ whole genome shotgun (WGS) entry which is preliminary data.</text>
</comment>
<sequence>MLRCRQLPTAPKPFRLETFWLHNKDAKQIVEKVWSSQFVANSPISTFSDKTLLVHKALRDWHNQNFASINVFLANAKILLSCLDALEEHRQLSPLEFNLRILARERAYELANVLEMRWHQRSRSRWLRYGDRNTKYFHSLATARKRKNHVNKIIKQGSELTDSKKICEAFTEYYVSLLGTSIDTPSFHPDEFFPVTTPDLNALSTPFTDSEIQTAVMGLANDKSSGPDGVPNEFYKLNWALVRPDLLAIFDSLYNGELQLQNFNSARLVLIPKEDNADNLTAFRPISVISYLPKLIAKVLSNRIVTFLPELIPESQTGFIRGRLIAENFIVARELISAIHKQTDPAFVLKLDFKKAFDSVAWPFLFKVLEKRGFPSLFNSWLRLLLTTSTSAVSVNDCLGPPFSHKRGLRQGDPLSPFLFILAVDVLNRMLQKASSTVPHSICPKLVSPFYILQYADDTLLFSTAKGSAVQTLKEVLTVFSEVSGILLNFNKCSLLPFNLSDSSINSITTVLQVSSTEFPLKYLGLPLTLHKPDRFAYQQIIDKLQRKLAGWKSSLLTRAGRVMLTSSVLSSIPVYFMSVFKLPAWVIKAIDRIRRNFIWGSSNNLGSGVHLLAWNRICLPKSLGGFGLRDLRLHNLALLLRWWWRLFNNPDSLWYSFARRLYAKRNTDVPPILWNSTGSFFWRDLFSIRFYFQICTASSVGSGHNTSFWYGNWAGSCLYYCSSDTKPPSNRFISLRAAMLSRHLLLPAPLTLQQNALFEVMDNLLFTGQPDSCLWKLTSNGAYSASSAYKFFISTGKVRFPLNCIWKLKTPPSIKLFLLLLAHGRILTQDQLFKRHIPFSPGCVLCLHQNCETATHLFFHCPFSRQLWQGFGFDEILAHTASFDSISHNMLLFFQSVSGDLRKLSLVATIIWALWLERNNRTFRQERRRLDAIHHWIIGESTLFMKFC</sequence>
<dbReference type="CDD" id="cd01650">
    <property type="entry name" value="RT_nLTR_like"/>
    <property type="match status" value="1"/>
</dbReference>
<protein>
    <recommendedName>
        <fullName evidence="1">Reverse transcriptase domain-containing protein</fullName>
    </recommendedName>
</protein>
<dbReference type="InterPro" id="IPR000477">
    <property type="entry name" value="RT_dom"/>
</dbReference>
<organism evidence="2 3">
    <name type="scientific">Rhynchospora tenuis</name>
    <dbReference type="NCBI Taxonomy" id="198213"/>
    <lineage>
        <taxon>Eukaryota</taxon>
        <taxon>Viridiplantae</taxon>
        <taxon>Streptophyta</taxon>
        <taxon>Embryophyta</taxon>
        <taxon>Tracheophyta</taxon>
        <taxon>Spermatophyta</taxon>
        <taxon>Magnoliopsida</taxon>
        <taxon>Liliopsida</taxon>
        <taxon>Poales</taxon>
        <taxon>Cyperaceae</taxon>
        <taxon>Cyperoideae</taxon>
        <taxon>Rhynchosporeae</taxon>
        <taxon>Rhynchospora</taxon>
    </lineage>
</organism>
<accession>A0AAD5Z905</accession>
<dbReference type="Pfam" id="PF00078">
    <property type="entry name" value="RVT_1"/>
    <property type="match status" value="1"/>
</dbReference>
<dbReference type="Proteomes" id="UP001210211">
    <property type="component" value="Unassembled WGS sequence"/>
</dbReference>
<dbReference type="InterPro" id="IPR043502">
    <property type="entry name" value="DNA/RNA_pol_sf"/>
</dbReference>
<dbReference type="PROSITE" id="PS50878">
    <property type="entry name" value="RT_POL"/>
    <property type="match status" value="1"/>
</dbReference>
<dbReference type="SUPFAM" id="SSF56672">
    <property type="entry name" value="DNA/RNA polymerases"/>
    <property type="match status" value="1"/>
</dbReference>
<dbReference type="EMBL" id="JAMRDG010000002">
    <property type="protein sequence ID" value="KAJ3689098.1"/>
    <property type="molecule type" value="Genomic_DNA"/>
</dbReference>
<feature type="domain" description="Reverse transcriptase" evidence="1">
    <location>
        <begin position="252"/>
        <end position="528"/>
    </location>
</feature>
<reference evidence="2 3" key="1">
    <citation type="journal article" date="2022" name="Cell">
        <title>Repeat-based holocentromeres influence genome architecture and karyotype evolution.</title>
        <authorList>
            <person name="Hofstatter P.G."/>
            <person name="Thangavel G."/>
            <person name="Lux T."/>
            <person name="Neumann P."/>
            <person name="Vondrak T."/>
            <person name="Novak P."/>
            <person name="Zhang M."/>
            <person name="Costa L."/>
            <person name="Castellani M."/>
            <person name="Scott A."/>
            <person name="Toegelov H."/>
            <person name="Fuchs J."/>
            <person name="Mata-Sucre Y."/>
            <person name="Dias Y."/>
            <person name="Vanzela A.L.L."/>
            <person name="Huettel B."/>
            <person name="Almeida C.C.S."/>
            <person name="Simkova H."/>
            <person name="Souza G."/>
            <person name="Pedrosa-Harand A."/>
            <person name="Macas J."/>
            <person name="Mayer K.F.X."/>
            <person name="Houben A."/>
            <person name="Marques A."/>
        </authorList>
    </citation>
    <scope>NUCLEOTIDE SEQUENCE [LARGE SCALE GENOMIC DNA]</scope>
    <source>
        <strain evidence="2">RhyTen1mFocal</strain>
    </source>
</reference>
<dbReference type="AlphaFoldDB" id="A0AAD5Z905"/>
<evidence type="ECO:0000259" key="1">
    <source>
        <dbReference type="PROSITE" id="PS50878"/>
    </source>
</evidence>
<dbReference type="PANTHER" id="PTHR33116:SF78">
    <property type="entry name" value="OS12G0587133 PROTEIN"/>
    <property type="match status" value="1"/>
</dbReference>
<dbReference type="Pfam" id="PF13966">
    <property type="entry name" value="zf-RVT"/>
    <property type="match status" value="1"/>
</dbReference>
<gene>
    <name evidence="2" type="ORF">LUZ61_018262</name>
</gene>
<evidence type="ECO:0000313" key="2">
    <source>
        <dbReference type="EMBL" id="KAJ3689098.1"/>
    </source>
</evidence>
<name>A0AAD5Z905_9POAL</name>
<proteinExistence type="predicted"/>
<dbReference type="InterPro" id="IPR026960">
    <property type="entry name" value="RVT-Znf"/>
</dbReference>
<keyword evidence="3" id="KW-1185">Reference proteome</keyword>
<evidence type="ECO:0000313" key="3">
    <source>
        <dbReference type="Proteomes" id="UP001210211"/>
    </source>
</evidence>
<dbReference type="PANTHER" id="PTHR33116">
    <property type="entry name" value="REVERSE TRANSCRIPTASE ZINC-BINDING DOMAIN-CONTAINING PROTEIN-RELATED-RELATED"/>
    <property type="match status" value="1"/>
</dbReference>